<proteinExistence type="predicted"/>
<evidence type="ECO:0000256" key="1">
    <source>
        <dbReference type="SAM" id="MobiDB-lite"/>
    </source>
</evidence>
<protein>
    <submittedName>
        <fullName evidence="2">Uncharacterized protein</fullName>
    </submittedName>
</protein>
<gene>
    <name evidence="2" type="ORF">CHRIB12_LOCUS17137</name>
</gene>
<name>A0A915ZM92_9GLOM</name>
<feature type="compositionally biased region" description="Acidic residues" evidence="1">
    <location>
        <begin position="66"/>
        <end position="87"/>
    </location>
</feature>
<evidence type="ECO:0000313" key="3">
    <source>
        <dbReference type="Proteomes" id="UP000684084"/>
    </source>
</evidence>
<dbReference type="OrthoDB" id="2443345at2759"/>
<dbReference type="VEuPathDB" id="FungiDB:RhiirFUN_014247"/>
<organism evidence="2 3">
    <name type="scientific">Rhizophagus irregularis</name>
    <dbReference type="NCBI Taxonomy" id="588596"/>
    <lineage>
        <taxon>Eukaryota</taxon>
        <taxon>Fungi</taxon>
        <taxon>Fungi incertae sedis</taxon>
        <taxon>Mucoromycota</taxon>
        <taxon>Glomeromycotina</taxon>
        <taxon>Glomeromycetes</taxon>
        <taxon>Glomerales</taxon>
        <taxon>Glomeraceae</taxon>
        <taxon>Rhizophagus</taxon>
    </lineage>
</organism>
<evidence type="ECO:0000313" key="2">
    <source>
        <dbReference type="EMBL" id="CAB5380607.1"/>
    </source>
</evidence>
<comment type="caution">
    <text evidence="2">The sequence shown here is derived from an EMBL/GenBank/DDBJ whole genome shotgun (WGS) entry which is preliminary data.</text>
</comment>
<accession>A0A915ZM92</accession>
<feature type="region of interest" description="Disordered" evidence="1">
    <location>
        <begin position="66"/>
        <end position="89"/>
    </location>
</feature>
<reference evidence="2" key="1">
    <citation type="submission" date="2020-05" db="EMBL/GenBank/DDBJ databases">
        <authorList>
            <person name="Rincon C."/>
            <person name="Sanders R I."/>
            <person name="Robbins C."/>
            <person name="Chaturvedi A."/>
        </authorList>
    </citation>
    <scope>NUCLEOTIDE SEQUENCE</scope>
    <source>
        <strain evidence="2">CHB12</strain>
    </source>
</reference>
<dbReference type="AlphaFoldDB" id="A0A915ZM92"/>
<dbReference type="Proteomes" id="UP000684084">
    <property type="component" value="Unassembled WGS sequence"/>
</dbReference>
<dbReference type="EMBL" id="CAGKOT010000043">
    <property type="protein sequence ID" value="CAB5380607.1"/>
    <property type="molecule type" value="Genomic_DNA"/>
</dbReference>
<sequence length="386" mass="44668">MKENLIRSDNNDGYNIHLSTAKDRLPETLSDFLNIYDIDSNMIKNTLCTFKHNSLASNLINITDDDNNNTHDDDDDSLSDQTSEDSTQDTQISQMLLQHQQRIMMRNNLTNVLDQLVSESDDKFELEHNTIDNSFFDIVNHDVQQKKGVNRMFIMQKMEETHVIFDEYTQKEHQKSNNKAANNLKNFVVETENGPIELATALRYERMRANTKPIRTKGRISRWTTACKKIFETTKINLQASTFKAGSYFFFIDKLQSILIAEIIAVFVKRGASYVRVDMSDGINAGRIHARFFERSPDSNHEFLPIIAKNRAQFACEAYSFRFFAALGNIETTIHGTSKWMDKRLFLSDLQLTSYYYWKNNVIGIENSIINAENIMKNAKKQDDDN</sequence>